<dbReference type="FunFam" id="3.30.1490.120:FF:000001">
    <property type="entry name" value="DNA-directed RNA polymerase II subunit RPB7"/>
    <property type="match status" value="1"/>
</dbReference>
<feature type="domain" description="RNA polymerase Rpb7-like N-terminal" evidence="6">
    <location>
        <begin position="13"/>
        <end position="68"/>
    </location>
</feature>
<keyword evidence="3 5" id="KW-0240">DNA-directed RNA polymerase</keyword>
<evidence type="ECO:0000256" key="5">
    <source>
        <dbReference type="RuleBase" id="RU369086"/>
    </source>
</evidence>
<dbReference type="InterPro" id="IPR005576">
    <property type="entry name" value="Rpb7-like_N"/>
</dbReference>
<name>A0A2P6QQ77_ROSCH</name>
<evidence type="ECO:0000256" key="4">
    <source>
        <dbReference type="ARBA" id="ARBA00023163"/>
    </source>
</evidence>
<dbReference type="AlphaFoldDB" id="A0A2P6QQ77"/>
<evidence type="ECO:0000313" key="7">
    <source>
        <dbReference type="EMBL" id="PRQ36307.1"/>
    </source>
</evidence>
<sequence length="175" mass="20062">MYLKVELRWSVVVPPKSLDKDGVKFQTELSRRLLDDFATKRATKDLGYFLAVTTVESIGEGKVRPDTGEVKFPVVFSCITFKLFRGEIIHAVVYKVLRHGVCLRCGPVEKVFLSANKIPDYQYIPREDDSVFLNQEKPYSSIEKDVTIRCVVIGTRWVEAEREFCVLVDLPNEDI</sequence>
<dbReference type="InterPro" id="IPR036898">
    <property type="entry name" value="RNA_pol_Rpb7-like_N_sf"/>
</dbReference>
<dbReference type="InterPro" id="IPR012340">
    <property type="entry name" value="NA-bd_OB-fold"/>
</dbReference>
<reference evidence="7 8" key="1">
    <citation type="journal article" date="2018" name="Nat. Genet.">
        <title>The Rosa genome provides new insights in the design of modern roses.</title>
        <authorList>
            <person name="Bendahmane M."/>
        </authorList>
    </citation>
    <scope>NUCLEOTIDE SEQUENCE [LARGE SCALE GENOMIC DNA]</scope>
    <source>
        <strain evidence="8">cv. Old Blush</strain>
    </source>
</reference>
<keyword evidence="7" id="KW-0808">Transferase</keyword>
<dbReference type="Proteomes" id="UP000238479">
    <property type="component" value="Chromosome 4"/>
</dbReference>
<dbReference type="GO" id="GO:0003697">
    <property type="term" value="F:single-stranded DNA binding"/>
    <property type="evidence" value="ECO:0007669"/>
    <property type="project" value="TreeGrafter"/>
</dbReference>
<dbReference type="SUPFAM" id="SSF50249">
    <property type="entry name" value="Nucleic acid-binding proteins"/>
    <property type="match status" value="1"/>
</dbReference>
<keyword evidence="8" id="KW-1185">Reference proteome</keyword>
<gene>
    <name evidence="7" type="ORF">RchiOBHm_Chr4g0389991</name>
</gene>
<dbReference type="SUPFAM" id="SSF88798">
    <property type="entry name" value="N-terminal, heterodimerisation domain of RBP7 (RpoE)"/>
    <property type="match status" value="1"/>
</dbReference>
<dbReference type="PANTHER" id="PTHR12709">
    <property type="entry name" value="DNA-DIRECTED RNA POLYMERASE II, III"/>
    <property type="match status" value="1"/>
</dbReference>
<comment type="function">
    <text evidence="5">DNA-dependent RNA polymerase which catalyzes the transcription of DNA into RNA using the four ribonucleoside triphosphates as substrates.</text>
</comment>
<dbReference type="Gene3D" id="3.30.1490.120">
    <property type="entry name" value="RNA polymerase Rpb7-like, N-terminal domain"/>
    <property type="match status" value="1"/>
</dbReference>
<dbReference type="Gramene" id="PRQ36307">
    <property type="protein sequence ID" value="PRQ36307"/>
    <property type="gene ID" value="RchiOBHm_Chr4g0389991"/>
</dbReference>
<protein>
    <recommendedName>
        <fullName evidence="5">DNA-directed RNA polymerase subunit</fullName>
    </recommendedName>
</protein>
<keyword evidence="4 5" id="KW-0804">Transcription</keyword>
<dbReference type="GO" id="GO:0000428">
    <property type="term" value="C:DNA-directed RNA polymerase complex"/>
    <property type="evidence" value="ECO:0007669"/>
    <property type="project" value="UniProtKB-KW"/>
</dbReference>
<dbReference type="InterPro" id="IPR045113">
    <property type="entry name" value="Rpb7-like"/>
</dbReference>
<comment type="caution">
    <text evidence="7">The sequence shown here is derived from an EMBL/GenBank/DDBJ whole genome shotgun (WGS) entry which is preliminary data.</text>
</comment>
<dbReference type="GO" id="GO:0005634">
    <property type="term" value="C:nucleus"/>
    <property type="evidence" value="ECO:0007669"/>
    <property type="project" value="UniProtKB-SubCell"/>
</dbReference>
<evidence type="ECO:0000256" key="3">
    <source>
        <dbReference type="ARBA" id="ARBA00022478"/>
    </source>
</evidence>
<proteinExistence type="inferred from homology"/>
<comment type="similarity">
    <text evidence="2">Belongs to the eukaryotic RPB7/RPC8 RNA polymerase subunit family.</text>
</comment>
<dbReference type="Pfam" id="PF03876">
    <property type="entry name" value="SHS2_Rpb7-N"/>
    <property type="match status" value="1"/>
</dbReference>
<dbReference type="PANTHER" id="PTHR12709:SF3">
    <property type="entry name" value="DNA-DIRECTED RNA POLYMERASE V SUBUNIT 7"/>
    <property type="match status" value="1"/>
</dbReference>
<dbReference type="OMA" id="VERKMFI"/>
<evidence type="ECO:0000313" key="8">
    <source>
        <dbReference type="Proteomes" id="UP000238479"/>
    </source>
</evidence>
<keyword evidence="7" id="KW-0548">Nucleotidyltransferase</keyword>
<dbReference type="Gene3D" id="2.40.50.140">
    <property type="entry name" value="Nucleic acid-binding proteins"/>
    <property type="match status" value="1"/>
</dbReference>
<dbReference type="GO" id="GO:0016779">
    <property type="term" value="F:nucleotidyltransferase activity"/>
    <property type="evidence" value="ECO:0007669"/>
    <property type="project" value="UniProtKB-KW"/>
</dbReference>
<dbReference type="GO" id="GO:0006352">
    <property type="term" value="P:DNA-templated transcription initiation"/>
    <property type="evidence" value="ECO:0007669"/>
    <property type="project" value="UniProtKB-UniRule"/>
</dbReference>
<comment type="subcellular location">
    <subcellularLocation>
        <location evidence="1 5">Nucleus</location>
    </subcellularLocation>
</comment>
<accession>A0A2P6QQ77</accession>
<evidence type="ECO:0000256" key="2">
    <source>
        <dbReference type="ARBA" id="ARBA00009307"/>
    </source>
</evidence>
<keyword evidence="5" id="KW-0539">Nucleus</keyword>
<dbReference type="STRING" id="74649.A0A2P6QQ77"/>
<organism evidence="7 8">
    <name type="scientific">Rosa chinensis</name>
    <name type="common">China rose</name>
    <dbReference type="NCBI Taxonomy" id="74649"/>
    <lineage>
        <taxon>Eukaryota</taxon>
        <taxon>Viridiplantae</taxon>
        <taxon>Streptophyta</taxon>
        <taxon>Embryophyta</taxon>
        <taxon>Tracheophyta</taxon>
        <taxon>Spermatophyta</taxon>
        <taxon>Magnoliopsida</taxon>
        <taxon>eudicotyledons</taxon>
        <taxon>Gunneridae</taxon>
        <taxon>Pentapetalae</taxon>
        <taxon>rosids</taxon>
        <taxon>fabids</taxon>
        <taxon>Rosales</taxon>
        <taxon>Rosaceae</taxon>
        <taxon>Rosoideae</taxon>
        <taxon>Rosoideae incertae sedis</taxon>
        <taxon>Rosa</taxon>
    </lineage>
</organism>
<evidence type="ECO:0000259" key="6">
    <source>
        <dbReference type="Pfam" id="PF03876"/>
    </source>
</evidence>
<dbReference type="GO" id="GO:0003727">
    <property type="term" value="F:single-stranded RNA binding"/>
    <property type="evidence" value="ECO:0007669"/>
    <property type="project" value="TreeGrafter"/>
</dbReference>
<evidence type="ECO:0000256" key="1">
    <source>
        <dbReference type="ARBA" id="ARBA00004123"/>
    </source>
</evidence>
<dbReference type="EMBL" id="PDCK01000042">
    <property type="protein sequence ID" value="PRQ36307.1"/>
    <property type="molecule type" value="Genomic_DNA"/>
</dbReference>